<keyword evidence="1" id="KW-0285">Flavoprotein</keyword>
<feature type="domain" description="Acyl-CoA dehydrogenase/oxidase C-terminal" evidence="2">
    <location>
        <begin position="176"/>
        <end position="277"/>
    </location>
</feature>
<protein>
    <recommendedName>
        <fullName evidence="2">Acyl-CoA dehydrogenase/oxidase C-terminal domain-containing protein</fullName>
    </recommendedName>
</protein>
<comment type="caution">
    <text evidence="3">The sequence shown here is derived from an EMBL/GenBank/DDBJ whole genome shotgun (WGS) entry which is preliminary data.</text>
</comment>
<reference evidence="3" key="2">
    <citation type="submission" date="2020-09" db="EMBL/GenBank/DDBJ databases">
        <authorList>
            <person name="Sun Q."/>
            <person name="Ohkuma M."/>
        </authorList>
    </citation>
    <scope>NUCLEOTIDE SEQUENCE</scope>
    <source>
        <strain evidence="3">JCM 19831</strain>
    </source>
</reference>
<dbReference type="Gene3D" id="1.20.140.10">
    <property type="entry name" value="Butyryl-CoA Dehydrogenase, subunit A, domain 3"/>
    <property type="match status" value="1"/>
</dbReference>
<evidence type="ECO:0000313" key="4">
    <source>
        <dbReference type="Proteomes" id="UP000642070"/>
    </source>
</evidence>
<evidence type="ECO:0000259" key="2">
    <source>
        <dbReference type="Pfam" id="PF00441"/>
    </source>
</evidence>
<sequence>MRRDWPATAVDYQSTVTKALLGLGGVDLARSCEADPGRRAGVVRPALDQLGLLDLDPWGDEEESAAVVLGVRAAGAVVLPWPVVHTLAVPPDSRPVVDGLFLTAGPAARLDHADLFTSAVAASLVTDTVFRVSPGSPRPAPLDPFASSVTLDHVAASIDVRSSTAMHLVLDAFWVTGALSTAASLAVSHARDREQFGRPIGKFGEIRWRLADTLVAVDGLAELALHAWWLLRHDAAGTADLLALRLQMLESAEVVLSNAHQILGAMGLCDEHDVSVIDRHLQPVLHRPSGLLATTDLLAQAVAADGFAATYPVPALDT</sequence>
<name>A0A917TXF2_9ACTN</name>
<gene>
    <name evidence="3" type="ORF">GCM10007977_047980</name>
</gene>
<dbReference type="SUPFAM" id="SSF47203">
    <property type="entry name" value="Acyl-CoA dehydrogenase C-terminal domain-like"/>
    <property type="match status" value="1"/>
</dbReference>
<dbReference type="Proteomes" id="UP000642070">
    <property type="component" value="Unassembled WGS sequence"/>
</dbReference>
<dbReference type="InterPro" id="IPR036250">
    <property type="entry name" value="AcylCo_DH-like_C"/>
</dbReference>
<organism evidence="3 4">
    <name type="scientific">Dactylosporangium sucinum</name>
    <dbReference type="NCBI Taxonomy" id="1424081"/>
    <lineage>
        <taxon>Bacteria</taxon>
        <taxon>Bacillati</taxon>
        <taxon>Actinomycetota</taxon>
        <taxon>Actinomycetes</taxon>
        <taxon>Micromonosporales</taxon>
        <taxon>Micromonosporaceae</taxon>
        <taxon>Dactylosporangium</taxon>
    </lineage>
</organism>
<dbReference type="GO" id="GO:0016627">
    <property type="term" value="F:oxidoreductase activity, acting on the CH-CH group of donors"/>
    <property type="evidence" value="ECO:0007669"/>
    <property type="project" value="InterPro"/>
</dbReference>
<evidence type="ECO:0000256" key="1">
    <source>
        <dbReference type="ARBA" id="ARBA00022630"/>
    </source>
</evidence>
<dbReference type="Pfam" id="PF00441">
    <property type="entry name" value="Acyl-CoA_dh_1"/>
    <property type="match status" value="1"/>
</dbReference>
<dbReference type="AlphaFoldDB" id="A0A917TXF2"/>
<dbReference type="InterPro" id="IPR009075">
    <property type="entry name" value="AcylCo_DH/oxidase_C"/>
</dbReference>
<keyword evidence="4" id="KW-1185">Reference proteome</keyword>
<dbReference type="RefSeq" id="WP_190252154.1">
    <property type="nucleotide sequence ID" value="NZ_BMPI01000023.1"/>
</dbReference>
<dbReference type="EMBL" id="BMPI01000023">
    <property type="protein sequence ID" value="GGM40945.1"/>
    <property type="molecule type" value="Genomic_DNA"/>
</dbReference>
<accession>A0A917TXF2</accession>
<proteinExistence type="predicted"/>
<evidence type="ECO:0000313" key="3">
    <source>
        <dbReference type="EMBL" id="GGM40945.1"/>
    </source>
</evidence>
<reference evidence="3" key="1">
    <citation type="journal article" date="2014" name="Int. J. Syst. Evol. Microbiol.">
        <title>Complete genome sequence of Corynebacterium casei LMG S-19264T (=DSM 44701T), isolated from a smear-ripened cheese.</title>
        <authorList>
            <consortium name="US DOE Joint Genome Institute (JGI-PGF)"/>
            <person name="Walter F."/>
            <person name="Albersmeier A."/>
            <person name="Kalinowski J."/>
            <person name="Ruckert C."/>
        </authorList>
    </citation>
    <scope>NUCLEOTIDE SEQUENCE</scope>
    <source>
        <strain evidence="3">JCM 19831</strain>
    </source>
</reference>